<proteinExistence type="predicted"/>
<sequence length="764" mass="81514">MMSHPLGKTTLHRGRMSSPDKVASSRNRPPTAARKSVASRKGRAIRSTSSKAPFVDDDGGALAKGSTQGAVSAIGSSKLSASRLNRTRRSRGTSSGEATDTSSTSPSSTTPKTGCGDHTAPAYGSHIPSDSSMGQTSRRLRTAAGILFALVVVSLLSLNLARTLRTRKQDSQPPVSPSVMGVFSRWGIVGHHECGNTTRNILRQNGTVGDVAVAATLCMCVALPNRCGIGGGLYAIYYSGQAQQAIVVDGHETAPAAANWKTYEGTGHTLNAMYVGVPGQMAALETILNVTGTAVPWPNLFADAIALARDGFPISPELAAIIASKPEIGSSALRYTSLRLPVSLSNRLKQSDRNVKCGARSDIFWRDGRPLKAGETLVQRALAATLHGLSQRKASVYEGPLAAVLAGDLHAEGGLLTEKDLASYRVNVTMPVAFALPKGHTLLAPRPPAGGLYLGLVLGVMGHFVHPDGSLTDDSSTAHRFVESLKFAFSRRNVLADPQFADIDGIVTEATSPETVATIARIINSRMGPSAEPSYYGSPFHGSLGAGTAHFGFLAPNGDAIVVSSSLNSWFGSMVLSRSTGVIFNDVIRDFDLPYEVDRYNLSKTPRNQVSERVLVLYCIFSTNTRTILVSPGHRPLSTLTPSLVVRDGYGVAMAVSGSGGGRTISGIAQVVMRELWMDQTLKRAVDWGRLHHQFIPDTLYAESTVSREIVDTLKFLGHKTEVQGTWPSDVMAMARRFGEGNSGDRIYATYDFRRQTNNFVDGE</sequence>
<comment type="caution">
    <text evidence="1">The sequence shown here is derived from an EMBL/GenBank/DDBJ whole genome shotgun (WGS) entry which is preliminary data.</text>
</comment>
<evidence type="ECO:0000313" key="1">
    <source>
        <dbReference type="EMBL" id="KAH7949317.1"/>
    </source>
</evidence>
<name>A0ACB8CQL9_DERSI</name>
<dbReference type="EMBL" id="CM023474">
    <property type="protein sequence ID" value="KAH7949317.1"/>
    <property type="molecule type" value="Genomic_DNA"/>
</dbReference>
<accession>A0ACB8CQL9</accession>
<organism evidence="1 2">
    <name type="scientific">Dermacentor silvarum</name>
    <name type="common">Tick</name>
    <dbReference type="NCBI Taxonomy" id="543639"/>
    <lineage>
        <taxon>Eukaryota</taxon>
        <taxon>Metazoa</taxon>
        <taxon>Ecdysozoa</taxon>
        <taxon>Arthropoda</taxon>
        <taxon>Chelicerata</taxon>
        <taxon>Arachnida</taxon>
        <taxon>Acari</taxon>
        <taxon>Parasitiformes</taxon>
        <taxon>Ixodida</taxon>
        <taxon>Ixodoidea</taxon>
        <taxon>Ixodidae</taxon>
        <taxon>Rhipicephalinae</taxon>
        <taxon>Dermacentor</taxon>
    </lineage>
</organism>
<dbReference type="Proteomes" id="UP000821865">
    <property type="component" value="Chromosome 5"/>
</dbReference>
<protein>
    <submittedName>
        <fullName evidence="1">Uncharacterized protein</fullName>
    </submittedName>
</protein>
<evidence type="ECO:0000313" key="2">
    <source>
        <dbReference type="Proteomes" id="UP000821865"/>
    </source>
</evidence>
<reference evidence="1" key="1">
    <citation type="submission" date="2020-05" db="EMBL/GenBank/DDBJ databases">
        <title>Large-scale comparative analyses of tick genomes elucidate their genetic diversity and vector capacities.</title>
        <authorList>
            <person name="Jia N."/>
            <person name="Wang J."/>
            <person name="Shi W."/>
            <person name="Du L."/>
            <person name="Sun Y."/>
            <person name="Zhan W."/>
            <person name="Jiang J."/>
            <person name="Wang Q."/>
            <person name="Zhang B."/>
            <person name="Ji P."/>
            <person name="Sakyi L.B."/>
            <person name="Cui X."/>
            <person name="Yuan T."/>
            <person name="Jiang B."/>
            <person name="Yang W."/>
            <person name="Lam T.T.-Y."/>
            <person name="Chang Q."/>
            <person name="Ding S."/>
            <person name="Wang X."/>
            <person name="Zhu J."/>
            <person name="Ruan X."/>
            <person name="Zhao L."/>
            <person name="Wei J."/>
            <person name="Que T."/>
            <person name="Du C."/>
            <person name="Cheng J."/>
            <person name="Dai P."/>
            <person name="Han X."/>
            <person name="Huang E."/>
            <person name="Gao Y."/>
            <person name="Liu J."/>
            <person name="Shao H."/>
            <person name="Ye R."/>
            <person name="Li L."/>
            <person name="Wei W."/>
            <person name="Wang X."/>
            <person name="Wang C."/>
            <person name="Yang T."/>
            <person name="Huo Q."/>
            <person name="Li W."/>
            <person name="Guo W."/>
            <person name="Chen H."/>
            <person name="Zhou L."/>
            <person name="Ni X."/>
            <person name="Tian J."/>
            <person name="Zhou Y."/>
            <person name="Sheng Y."/>
            <person name="Liu T."/>
            <person name="Pan Y."/>
            <person name="Xia L."/>
            <person name="Li J."/>
            <person name="Zhao F."/>
            <person name="Cao W."/>
        </authorList>
    </citation>
    <scope>NUCLEOTIDE SEQUENCE</scope>
    <source>
        <strain evidence="1">Dsil-2018</strain>
    </source>
</reference>
<gene>
    <name evidence="1" type="ORF">HPB49_007710</name>
</gene>
<keyword evidence="2" id="KW-1185">Reference proteome</keyword>